<dbReference type="OrthoDB" id="9970435at2759"/>
<comment type="caution">
    <text evidence="3">The sequence shown here is derived from an EMBL/GenBank/DDBJ whole genome shotgun (WGS) entry which is preliminary data.</text>
</comment>
<gene>
    <name evidence="3" type="ORF">Ctob_014307</name>
</gene>
<dbReference type="Proteomes" id="UP000037460">
    <property type="component" value="Unassembled WGS sequence"/>
</dbReference>
<dbReference type="SMART" id="SM00233">
    <property type="entry name" value="PH"/>
    <property type="match status" value="2"/>
</dbReference>
<sequence>MCSRADAAQQAVIGAEHIRGMTHPQNVLIACTNLWKKQGAFTASVSTSWAERFLVLTESALFWFERGGEGSDGLGQQRGRVDLRAIRSIIPIETPGSAAVTTDELERHGPKYLLEVSHIMSGDALLIGGTDQACMLAWQQALGRQMQAVTSSRPEGEKEGDAPDLLKLELTGIHALGILGKAREAATGVAKDMLEHAGMVRAHKQPKDGWSTRMLVVTEHSLWFYKPSSRHEDDASGSGSVRSGDYIFGKAVGRMPLGTANVSTERVREPDGSTWTHIIVHAGAVGFSTESLISRGIAKVARTTERGSNHFKATLRTMDEALADEWLAVLRAACGRQRSAGLEPEGADADEEAEAIDAHDAAGLDAEEGEVEYLEATCEAEAVRNPPVSASTPATPTTSDGRSEGPDEGFYSARPSDANEDASPSSPPPAEASEKLQIADTSEARSPGGTPLPPPPPTTLHPAEEEWEAEEAKPKAGFTMASDGPNAAMIKELSRLSVTNGDGTQFDLRVGPNYKLNGKKEASAMHVYNAVTCDVFKRKKSIQFHVSQRLTLPPPPDGKWTPNLSGLPRRLVINCILPAEAPSLMGSPTDGACYQIVLVFSAAAADLQRWIESNCPASRLFKRFWEDAPEGVLPSNGDLDIKERMKLLPRVDNMKSLGLGWVAGYNGKPALITKSGSIYKGDDYLEICMNTMRFAYLTKKGVNSLFGRIPDFELHAAITIEGREDSELPEQAVAAVRITGLDLLKLAFELED</sequence>
<accession>A0A0M0JUC2</accession>
<name>A0A0M0JUC2_9EUKA</name>
<organism evidence="3 4">
    <name type="scientific">Chrysochromulina tobinii</name>
    <dbReference type="NCBI Taxonomy" id="1460289"/>
    <lineage>
        <taxon>Eukaryota</taxon>
        <taxon>Haptista</taxon>
        <taxon>Haptophyta</taxon>
        <taxon>Prymnesiophyceae</taxon>
        <taxon>Prymnesiales</taxon>
        <taxon>Chrysochromulinaceae</taxon>
        <taxon>Chrysochromulina</taxon>
    </lineage>
</organism>
<evidence type="ECO:0000259" key="2">
    <source>
        <dbReference type="PROSITE" id="PS50003"/>
    </source>
</evidence>
<proteinExistence type="predicted"/>
<evidence type="ECO:0000313" key="4">
    <source>
        <dbReference type="Proteomes" id="UP000037460"/>
    </source>
</evidence>
<keyword evidence="4" id="KW-1185">Reference proteome</keyword>
<feature type="compositionally biased region" description="Low complexity" evidence="1">
    <location>
        <begin position="386"/>
        <end position="399"/>
    </location>
</feature>
<feature type="domain" description="PH" evidence="2">
    <location>
        <begin position="34"/>
        <end position="147"/>
    </location>
</feature>
<evidence type="ECO:0000313" key="3">
    <source>
        <dbReference type="EMBL" id="KOO29937.1"/>
    </source>
</evidence>
<evidence type="ECO:0000256" key="1">
    <source>
        <dbReference type="SAM" id="MobiDB-lite"/>
    </source>
</evidence>
<dbReference type="AlphaFoldDB" id="A0A0M0JUC2"/>
<dbReference type="EMBL" id="JWZX01002325">
    <property type="protein sequence ID" value="KOO29937.1"/>
    <property type="molecule type" value="Genomic_DNA"/>
</dbReference>
<protein>
    <recommendedName>
        <fullName evidence="2">PH domain-containing protein</fullName>
    </recommendedName>
</protein>
<dbReference type="SUPFAM" id="SSF50729">
    <property type="entry name" value="PH domain-like"/>
    <property type="match status" value="1"/>
</dbReference>
<dbReference type="PROSITE" id="PS51257">
    <property type="entry name" value="PROKAR_LIPOPROTEIN"/>
    <property type="match status" value="1"/>
</dbReference>
<dbReference type="InterPro" id="IPR009769">
    <property type="entry name" value="EDR2_C"/>
</dbReference>
<dbReference type="Pfam" id="PF07059">
    <property type="entry name" value="EDR2_C"/>
    <property type="match status" value="1"/>
</dbReference>
<reference evidence="4" key="1">
    <citation type="journal article" date="2015" name="PLoS Genet.">
        <title>Genome Sequence and Transcriptome Analyses of Chrysochromulina tobin: Metabolic Tools for Enhanced Algal Fitness in the Prominent Order Prymnesiales (Haptophyceae).</title>
        <authorList>
            <person name="Hovde B.T."/>
            <person name="Deodato C.R."/>
            <person name="Hunsperger H.M."/>
            <person name="Ryken S.A."/>
            <person name="Yost W."/>
            <person name="Jha R.K."/>
            <person name="Patterson J."/>
            <person name="Monnat R.J. Jr."/>
            <person name="Barlow S.B."/>
            <person name="Starkenburg S.R."/>
            <person name="Cattolico R.A."/>
        </authorList>
    </citation>
    <scope>NUCLEOTIDE SEQUENCE</scope>
    <source>
        <strain evidence="4">CCMP291</strain>
    </source>
</reference>
<feature type="region of interest" description="Disordered" evidence="1">
    <location>
        <begin position="380"/>
        <end position="468"/>
    </location>
</feature>
<dbReference type="PANTHER" id="PTHR31558">
    <property type="entry name" value="CW14 PROTEIN"/>
    <property type="match status" value="1"/>
</dbReference>
<dbReference type="InterPro" id="IPR001849">
    <property type="entry name" value="PH_domain"/>
</dbReference>
<dbReference type="PROSITE" id="PS50003">
    <property type="entry name" value="PH_DOMAIN"/>
    <property type="match status" value="1"/>
</dbReference>
<feature type="compositionally biased region" description="Pro residues" evidence="1">
    <location>
        <begin position="450"/>
        <end position="459"/>
    </location>
</feature>